<evidence type="ECO:0000313" key="3">
    <source>
        <dbReference type="EMBL" id="MBA2115698.1"/>
    </source>
</evidence>
<keyword evidence="4" id="KW-1185">Reference proteome</keyword>
<evidence type="ECO:0000256" key="1">
    <source>
        <dbReference type="SAM" id="MobiDB-lite"/>
    </source>
</evidence>
<comment type="caution">
    <text evidence="3">The sequence shown here is derived from an EMBL/GenBank/DDBJ whole genome shotgun (WGS) entry which is preliminary data.</text>
</comment>
<sequence length="389" mass="40868">MTASPIKTILTLVVCSLTLFNNPSLAQACWLTDWMWGNDEAYPVAPPVITTNYPVYPATAGYPTVQANYQPSVVGSCPAPSPVSTVGYAPQMNYNSQVQRVPVTVYRPVPVYQQNTAGVPVVGYQGCTTSRTQVQRVPAFGAAPAASGCGCAATGYNAPIAPSTGGAIASPQSGQWVPRTEQQPMQYSQPQPQIQPQPQYQPQPQPQIQSAPASPSSGSSGSIYSPQPGAPATPQYQLGPPPSQGGQPADTRPSLRPQIEGPTLNGSSGAAIESSTSAPPLNRYIPQPVTSQRPAPTTNVTPSSTAPAPSGQWKVTPVTPIPDPQFSNSGSASEAPRLLDPRDKTAGLDQRAQVIPVGYEMPQEPPLRSFLPPTASIQADNDGWYSLKK</sequence>
<feature type="region of interest" description="Disordered" evidence="1">
    <location>
        <begin position="165"/>
        <end position="351"/>
    </location>
</feature>
<feature type="region of interest" description="Disordered" evidence="1">
    <location>
        <begin position="365"/>
        <end position="389"/>
    </location>
</feature>
<feature type="compositionally biased region" description="Pro residues" evidence="1">
    <location>
        <begin position="193"/>
        <end position="205"/>
    </location>
</feature>
<dbReference type="PROSITE" id="PS51257">
    <property type="entry name" value="PROKAR_LIPOPROTEIN"/>
    <property type="match status" value="1"/>
</dbReference>
<feature type="signal peptide" evidence="2">
    <location>
        <begin position="1"/>
        <end position="26"/>
    </location>
</feature>
<accession>A0A7V8V673</accession>
<feature type="compositionally biased region" description="Low complexity" evidence="1">
    <location>
        <begin position="206"/>
        <end position="227"/>
    </location>
</feature>
<feature type="compositionally biased region" description="Basic and acidic residues" evidence="1">
    <location>
        <begin position="337"/>
        <end position="346"/>
    </location>
</feature>
<evidence type="ECO:0000313" key="4">
    <source>
        <dbReference type="Proteomes" id="UP000551616"/>
    </source>
</evidence>
<proteinExistence type="predicted"/>
<evidence type="ECO:0000256" key="2">
    <source>
        <dbReference type="SAM" id="SignalP"/>
    </source>
</evidence>
<dbReference type="RefSeq" id="WP_207397122.1">
    <property type="nucleotide sequence ID" value="NZ_JABRWO010000007.1"/>
</dbReference>
<dbReference type="AlphaFoldDB" id="A0A7V8V673"/>
<reference evidence="3 4" key="1">
    <citation type="submission" date="2020-05" db="EMBL/GenBank/DDBJ databases">
        <title>Bremerella alba sp. nov., a novel planctomycete isolated from the surface of the macroalga Fucus spiralis.</title>
        <authorList>
            <person name="Godinho O."/>
            <person name="Botelho R."/>
            <person name="Albuquerque L."/>
            <person name="Wiegand S."/>
            <person name="Da Costa M.S."/>
            <person name="Lobo-Da-Cunha A."/>
            <person name="Jogler C."/>
            <person name="Lage O.M."/>
        </authorList>
    </citation>
    <scope>NUCLEOTIDE SEQUENCE [LARGE SCALE GENOMIC DNA]</scope>
    <source>
        <strain evidence="3 4">FF15</strain>
    </source>
</reference>
<feature type="compositionally biased region" description="Polar residues" evidence="1">
    <location>
        <begin position="264"/>
        <end position="279"/>
    </location>
</feature>
<dbReference type="EMBL" id="JABRWO010000007">
    <property type="protein sequence ID" value="MBA2115698.1"/>
    <property type="molecule type" value="Genomic_DNA"/>
</dbReference>
<feature type="compositionally biased region" description="Low complexity" evidence="1">
    <location>
        <begin position="234"/>
        <end position="248"/>
    </location>
</feature>
<dbReference type="Proteomes" id="UP000551616">
    <property type="component" value="Unassembled WGS sequence"/>
</dbReference>
<feature type="compositionally biased region" description="Low complexity" evidence="1">
    <location>
        <begin position="182"/>
        <end position="192"/>
    </location>
</feature>
<protein>
    <submittedName>
        <fullName evidence="3">Uncharacterized protein</fullName>
    </submittedName>
</protein>
<name>A0A7V8V673_9BACT</name>
<feature type="chain" id="PRO_5030690414" evidence="2">
    <location>
        <begin position="27"/>
        <end position="389"/>
    </location>
</feature>
<keyword evidence="2" id="KW-0732">Signal</keyword>
<organism evidence="3 4">
    <name type="scientific">Bremerella alba</name>
    <dbReference type="NCBI Taxonomy" id="980252"/>
    <lineage>
        <taxon>Bacteria</taxon>
        <taxon>Pseudomonadati</taxon>
        <taxon>Planctomycetota</taxon>
        <taxon>Planctomycetia</taxon>
        <taxon>Pirellulales</taxon>
        <taxon>Pirellulaceae</taxon>
        <taxon>Bremerella</taxon>
    </lineage>
</organism>
<feature type="compositionally biased region" description="Polar residues" evidence="1">
    <location>
        <begin position="288"/>
        <end position="307"/>
    </location>
</feature>
<gene>
    <name evidence="3" type="ORF">HOV93_28820</name>
</gene>